<feature type="transmembrane region" description="Helical" evidence="1">
    <location>
        <begin position="64"/>
        <end position="83"/>
    </location>
</feature>
<organism evidence="2 3">
    <name type="scientific">Penicillium daleae</name>
    <dbReference type="NCBI Taxonomy" id="63821"/>
    <lineage>
        <taxon>Eukaryota</taxon>
        <taxon>Fungi</taxon>
        <taxon>Dikarya</taxon>
        <taxon>Ascomycota</taxon>
        <taxon>Pezizomycotina</taxon>
        <taxon>Eurotiomycetes</taxon>
        <taxon>Eurotiomycetidae</taxon>
        <taxon>Eurotiales</taxon>
        <taxon>Aspergillaceae</taxon>
        <taxon>Penicillium</taxon>
    </lineage>
</organism>
<feature type="transmembrane region" description="Helical" evidence="1">
    <location>
        <begin position="20"/>
        <end position="43"/>
    </location>
</feature>
<keyword evidence="3" id="KW-1185">Reference proteome</keyword>
<dbReference type="EMBL" id="JAPVEA010000002">
    <property type="protein sequence ID" value="KAJ5460654.1"/>
    <property type="molecule type" value="Genomic_DNA"/>
</dbReference>
<keyword evidence="1" id="KW-0472">Membrane</keyword>
<evidence type="ECO:0000256" key="1">
    <source>
        <dbReference type="SAM" id="Phobius"/>
    </source>
</evidence>
<gene>
    <name evidence="2" type="ORF">N7458_002206</name>
</gene>
<keyword evidence="1" id="KW-1133">Transmembrane helix</keyword>
<dbReference type="GeneID" id="81595832"/>
<comment type="caution">
    <text evidence="2">The sequence shown here is derived from an EMBL/GenBank/DDBJ whole genome shotgun (WGS) entry which is preliminary data.</text>
</comment>
<protein>
    <submittedName>
        <fullName evidence="2">Uncharacterized protein</fullName>
    </submittedName>
</protein>
<proteinExistence type="predicted"/>
<dbReference type="Proteomes" id="UP001213681">
    <property type="component" value="Unassembled WGS sequence"/>
</dbReference>
<feature type="transmembrane region" description="Helical" evidence="1">
    <location>
        <begin position="244"/>
        <end position="262"/>
    </location>
</feature>
<feature type="transmembrane region" description="Helical" evidence="1">
    <location>
        <begin position="290"/>
        <end position="309"/>
    </location>
</feature>
<evidence type="ECO:0000313" key="3">
    <source>
        <dbReference type="Proteomes" id="UP001213681"/>
    </source>
</evidence>
<feature type="transmembrane region" description="Helical" evidence="1">
    <location>
        <begin position="168"/>
        <end position="191"/>
    </location>
</feature>
<accession>A0AAD6CD43</accession>
<sequence>MSTSSPSEAQAGQPDLVYRSLPILASYLILAASLALNACRTIFVRYQARIKGNDWETPHRRVQFLLFAILAALSLGATWYYMFAFFARSYHNWGASQSLVDLANPEITTLFKLELWLQKAKLFREAWETVIETPARFWWSGQIFSWTTGWSVFLGIMARRYRIPHVWAYMLLGQIVAISFAQNLFFATILVSRQPCQTDGTKKDKSGAQDSIAAWSPPLYAEVLPVAISLISTVLVPTVAHTKYFMLMLLVPHLLLFVPAILRPSQSSTVETRAKDCSEERTIQRYAAFFQWYMVACVIIQAHSTFLVLQEMGQEISVESLRMLAANLPGVIYEHPAVSSVSWDVIYCTITAVAWIAVNGGNPKRMLGQ</sequence>
<dbReference type="RefSeq" id="XP_056769696.1">
    <property type="nucleotide sequence ID" value="XM_056905589.1"/>
</dbReference>
<dbReference type="AlphaFoldDB" id="A0AAD6CD43"/>
<keyword evidence="1" id="KW-0812">Transmembrane</keyword>
<name>A0AAD6CD43_9EURO</name>
<reference evidence="2" key="1">
    <citation type="submission" date="2022-12" db="EMBL/GenBank/DDBJ databases">
        <authorList>
            <person name="Petersen C."/>
        </authorList>
    </citation>
    <scope>NUCLEOTIDE SEQUENCE</scope>
    <source>
        <strain evidence="2">IBT 16125</strain>
    </source>
</reference>
<feature type="transmembrane region" description="Helical" evidence="1">
    <location>
        <begin position="219"/>
        <end position="237"/>
    </location>
</feature>
<reference evidence="2" key="2">
    <citation type="journal article" date="2023" name="IMA Fungus">
        <title>Comparative genomic study of the Penicillium genus elucidates a diverse pangenome and 15 lateral gene transfer events.</title>
        <authorList>
            <person name="Petersen C."/>
            <person name="Sorensen T."/>
            <person name="Nielsen M.R."/>
            <person name="Sondergaard T.E."/>
            <person name="Sorensen J.L."/>
            <person name="Fitzpatrick D.A."/>
            <person name="Frisvad J.C."/>
            <person name="Nielsen K.L."/>
        </authorList>
    </citation>
    <scope>NUCLEOTIDE SEQUENCE</scope>
    <source>
        <strain evidence="2">IBT 16125</strain>
    </source>
</reference>
<evidence type="ECO:0000313" key="2">
    <source>
        <dbReference type="EMBL" id="KAJ5460654.1"/>
    </source>
</evidence>